<protein>
    <submittedName>
        <fullName evidence="1">Uncharacterized protein</fullName>
    </submittedName>
</protein>
<sequence length="49" mass="5726">MGKWPNTGPDNRVAGWRRVRLIRPAWRIKPKDLKLHAFSHLSALSLLQH</sequence>
<reference evidence="1 2" key="1">
    <citation type="submission" date="2010-02" db="EMBL/GenBank/DDBJ databases">
        <authorList>
            <person name="Weinstock G."/>
            <person name="Sodergren E."/>
            <person name="Clifton S."/>
            <person name="Fulton L."/>
            <person name="Fulton B."/>
            <person name="Courtney L."/>
            <person name="Fronick C."/>
            <person name="Harrison M."/>
            <person name="Strong C."/>
            <person name="Farmer C."/>
            <person name="Delahaunty K."/>
            <person name="Markovic C."/>
            <person name="Hall O."/>
            <person name="Minx P."/>
            <person name="Tomlinson C."/>
            <person name="Mitreva M."/>
            <person name="Nelson J."/>
            <person name="Hou S."/>
            <person name="Wollam A."/>
            <person name="Pepin K.H."/>
            <person name="Johnson M."/>
            <person name="Bhonagiri V."/>
            <person name="Zhang X."/>
            <person name="Suruliraj S."/>
            <person name="Warren W."/>
            <person name="Chinwalla A."/>
            <person name="Mardis E.R."/>
            <person name="Wilson R.K."/>
        </authorList>
    </citation>
    <scope>NUCLEOTIDE SEQUENCE [LARGE SCALE GENOMIC DNA]</scope>
    <source>
        <strain evidence="1 2">ATCC 29220</strain>
    </source>
</reference>
<accession>D4BGL8</accession>
<evidence type="ECO:0000313" key="2">
    <source>
        <dbReference type="Proteomes" id="UP000003880"/>
    </source>
</evidence>
<organism evidence="1 2">
    <name type="scientific">Citrobacter youngae ATCC 29220</name>
    <dbReference type="NCBI Taxonomy" id="500640"/>
    <lineage>
        <taxon>Bacteria</taxon>
        <taxon>Pseudomonadati</taxon>
        <taxon>Pseudomonadota</taxon>
        <taxon>Gammaproteobacteria</taxon>
        <taxon>Enterobacterales</taxon>
        <taxon>Enterobacteriaceae</taxon>
        <taxon>Citrobacter</taxon>
        <taxon>Citrobacter freundii complex</taxon>
    </lineage>
</organism>
<name>D4BGL8_9ENTR</name>
<comment type="caution">
    <text evidence="1">The sequence shown here is derived from an EMBL/GenBank/DDBJ whole genome shotgun (WGS) entry which is preliminary data.</text>
</comment>
<dbReference type="AlphaFoldDB" id="D4BGL8"/>
<dbReference type="EMBL" id="ABWL02000021">
    <property type="protein sequence ID" value="EFE06618.1"/>
    <property type="molecule type" value="Genomic_DNA"/>
</dbReference>
<dbReference type="HOGENOM" id="CLU_3133898_0_0_6"/>
<evidence type="ECO:0000313" key="1">
    <source>
        <dbReference type="EMBL" id="EFE06618.1"/>
    </source>
</evidence>
<proteinExistence type="predicted"/>
<dbReference type="Proteomes" id="UP000003880">
    <property type="component" value="Unassembled WGS sequence"/>
</dbReference>
<gene>
    <name evidence="1" type="ORF">CIT292_09667</name>
</gene>